<reference evidence="1 2" key="1">
    <citation type="journal article" date="2010" name="Int. J. Syst. Evol. Microbiol.">
        <title>Vagococcus penaei sp. nov., isolated from spoilage microbiota of cooked shrimp (Penaeus vannamei).</title>
        <authorList>
            <person name="Jaffres E."/>
            <person name="Prevost H."/>
            <person name="Rossero A."/>
            <person name="Joffraud J.J."/>
            <person name="Dousset X."/>
        </authorList>
    </citation>
    <scope>NUCLEOTIDE SEQUENCE [LARGE SCALE GENOMIC DNA]</scope>
    <source>
        <strain evidence="1 2">CD276</strain>
    </source>
</reference>
<sequence>MKKFTTGYLVGTAVTLAALTSLAYGLKKIVIEPVEEKEAMIDDSRKKAMRKSRAR</sequence>
<keyword evidence="2" id="KW-1185">Reference proteome</keyword>
<organism evidence="1 2">
    <name type="scientific">Vagococcus penaei</name>
    <dbReference type="NCBI Taxonomy" id="633807"/>
    <lineage>
        <taxon>Bacteria</taxon>
        <taxon>Bacillati</taxon>
        <taxon>Bacillota</taxon>
        <taxon>Bacilli</taxon>
        <taxon>Lactobacillales</taxon>
        <taxon>Enterococcaceae</taxon>
        <taxon>Vagococcus</taxon>
    </lineage>
</organism>
<protein>
    <submittedName>
        <fullName evidence="1">DUF3042 domain-containing protein</fullName>
    </submittedName>
</protein>
<name>A0A1Q2D467_9ENTE</name>
<proteinExistence type="predicted"/>
<dbReference type="InterPro" id="IPR021402">
    <property type="entry name" value="DUF3042"/>
</dbReference>
<dbReference type="STRING" id="633807.BW732_02340"/>
<dbReference type="Proteomes" id="UP000188246">
    <property type="component" value="Chromosome"/>
</dbReference>
<dbReference type="Pfam" id="PF11240">
    <property type="entry name" value="DUF3042"/>
    <property type="match status" value="1"/>
</dbReference>
<dbReference type="EMBL" id="CP019609">
    <property type="protein sequence ID" value="AQP53184.1"/>
    <property type="molecule type" value="Genomic_DNA"/>
</dbReference>
<evidence type="ECO:0000313" key="1">
    <source>
        <dbReference type="EMBL" id="AQP53184.1"/>
    </source>
</evidence>
<accession>A0A1Q2D467</accession>
<dbReference type="AlphaFoldDB" id="A0A1Q2D467"/>
<dbReference type="RefSeq" id="WP_077275279.1">
    <property type="nucleotide sequence ID" value="NZ_CP019609.1"/>
</dbReference>
<dbReference type="KEGG" id="vpi:BW732_02340"/>
<evidence type="ECO:0000313" key="2">
    <source>
        <dbReference type="Proteomes" id="UP000188246"/>
    </source>
</evidence>
<gene>
    <name evidence="1" type="ORF">BW732_02340</name>
</gene>